<comment type="caution">
    <text evidence="1">The sequence shown here is derived from an EMBL/GenBank/DDBJ whole genome shotgun (WGS) entry which is preliminary data.</text>
</comment>
<organism evidence="1 2">
    <name type="scientific">Basidiobolus meristosporus CBS 931.73</name>
    <dbReference type="NCBI Taxonomy" id="1314790"/>
    <lineage>
        <taxon>Eukaryota</taxon>
        <taxon>Fungi</taxon>
        <taxon>Fungi incertae sedis</taxon>
        <taxon>Zoopagomycota</taxon>
        <taxon>Entomophthoromycotina</taxon>
        <taxon>Basidiobolomycetes</taxon>
        <taxon>Basidiobolales</taxon>
        <taxon>Basidiobolaceae</taxon>
        <taxon>Basidiobolus</taxon>
    </lineage>
</organism>
<reference evidence="1 2" key="1">
    <citation type="submission" date="2016-07" db="EMBL/GenBank/DDBJ databases">
        <title>Pervasive Adenine N6-methylation of Active Genes in Fungi.</title>
        <authorList>
            <consortium name="DOE Joint Genome Institute"/>
            <person name="Mondo S.J."/>
            <person name="Dannebaum R.O."/>
            <person name="Kuo R.C."/>
            <person name="Labutti K."/>
            <person name="Haridas S."/>
            <person name="Kuo A."/>
            <person name="Salamov A."/>
            <person name="Ahrendt S.R."/>
            <person name="Lipzen A."/>
            <person name="Sullivan W."/>
            <person name="Andreopoulos W.B."/>
            <person name="Clum A."/>
            <person name="Lindquist E."/>
            <person name="Daum C."/>
            <person name="Ramamoorthy G.K."/>
            <person name="Gryganskyi A."/>
            <person name="Culley D."/>
            <person name="Magnuson J.K."/>
            <person name="James T.Y."/>
            <person name="O'Malley M.A."/>
            <person name="Stajich J.E."/>
            <person name="Spatafora J.W."/>
            <person name="Visel A."/>
            <person name="Grigoriev I.V."/>
        </authorList>
    </citation>
    <scope>NUCLEOTIDE SEQUENCE [LARGE SCALE GENOMIC DNA]</scope>
    <source>
        <strain evidence="1 2">CBS 931.73</strain>
    </source>
</reference>
<protein>
    <submittedName>
        <fullName evidence="1">Uncharacterized protein</fullName>
    </submittedName>
</protein>
<evidence type="ECO:0000313" key="1">
    <source>
        <dbReference type="EMBL" id="ORX97210.1"/>
    </source>
</evidence>
<keyword evidence="2" id="KW-1185">Reference proteome</keyword>
<dbReference type="Proteomes" id="UP000193498">
    <property type="component" value="Unassembled WGS sequence"/>
</dbReference>
<dbReference type="AlphaFoldDB" id="A0A1Y1YGN6"/>
<gene>
    <name evidence="1" type="ORF">K493DRAFT_314185</name>
</gene>
<name>A0A1Y1YGN6_9FUNG</name>
<accession>A0A1Y1YGN6</accession>
<dbReference type="EMBL" id="MCFE01000137">
    <property type="protein sequence ID" value="ORX97210.1"/>
    <property type="molecule type" value="Genomic_DNA"/>
</dbReference>
<proteinExistence type="predicted"/>
<evidence type="ECO:0000313" key="2">
    <source>
        <dbReference type="Proteomes" id="UP000193498"/>
    </source>
</evidence>
<dbReference type="InParanoid" id="A0A1Y1YGN6"/>
<sequence>MREGWKHGFKWSITITGQIEVLPEITKWKAIYTNNIRPLLNVQASCRRAFCIQQE</sequence>